<name>A0AAN9AEN9_HALRR</name>
<dbReference type="Gene3D" id="6.10.250.980">
    <property type="match status" value="1"/>
</dbReference>
<dbReference type="Proteomes" id="UP001381693">
    <property type="component" value="Unassembled WGS sequence"/>
</dbReference>
<evidence type="ECO:0000313" key="9">
    <source>
        <dbReference type="EMBL" id="KAK7083680.1"/>
    </source>
</evidence>
<keyword evidence="4" id="KW-0804">Transcription</keyword>
<dbReference type="Gene3D" id="4.10.280.10">
    <property type="entry name" value="Helix-loop-helix DNA-binding domain"/>
    <property type="match status" value="1"/>
</dbReference>
<dbReference type="PROSITE" id="PS51054">
    <property type="entry name" value="ORANGE"/>
    <property type="match status" value="1"/>
</dbReference>
<dbReference type="InterPro" id="IPR011598">
    <property type="entry name" value="bHLH_dom"/>
</dbReference>
<keyword evidence="2" id="KW-0805">Transcription regulation</keyword>
<dbReference type="GO" id="GO:0006355">
    <property type="term" value="P:regulation of DNA-templated transcription"/>
    <property type="evidence" value="ECO:0007669"/>
    <property type="project" value="InterPro"/>
</dbReference>
<evidence type="ECO:0000313" key="10">
    <source>
        <dbReference type="Proteomes" id="UP001381693"/>
    </source>
</evidence>
<protein>
    <submittedName>
        <fullName evidence="9">Transcription factor HES-4</fullName>
    </submittedName>
</protein>
<gene>
    <name evidence="9" type="primary">HES4</name>
    <name evidence="9" type="ORF">SK128_007820</name>
</gene>
<dbReference type="PANTHER" id="PTHR10985">
    <property type="entry name" value="BASIC HELIX-LOOP-HELIX TRANSCRIPTION FACTOR, HES-RELATED"/>
    <property type="match status" value="1"/>
</dbReference>
<feature type="region of interest" description="Disordered" evidence="6">
    <location>
        <begin position="305"/>
        <end position="341"/>
    </location>
</feature>
<sequence>MERRRRERINHCLNELKNLVLTAQRKDPTRYSKLEKADILEMTVRHVRSLHRQDTAAASNPPADVGSKYRAGFSKCASEVSTFLSGVNGLPSDLHARVLSHLSAATNAEYSSTNISPPPPPPISTPSSSVPPSGVKKAPASLPNHSSRQELVPCSRQGPLTSTGVPVVEACLASGHLALVVPSWPGISVTTGSPPTNATSPEAAGAPSSPESARGSPPHVLPAQETASFGVCPSTASSIFTHPMERISTFTTNCTYSTTTVATGRMQVDLQVAPLDLATSRRRFATTTNTTSTAPMRHRAMTVSVESLPRHPQPAENLKTSPAVKQASPFKPPTKNNPPPLVPFEERHPLPLKEVRHAPYLAHHRLQNPHWRPW</sequence>
<dbReference type="Pfam" id="PF00010">
    <property type="entry name" value="HLH"/>
    <property type="match status" value="1"/>
</dbReference>
<feature type="compositionally biased region" description="Low complexity" evidence="6">
    <location>
        <begin position="198"/>
        <end position="218"/>
    </location>
</feature>
<dbReference type="Pfam" id="PF07527">
    <property type="entry name" value="Hairy_orange"/>
    <property type="match status" value="1"/>
</dbReference>
<dbReference type="EMBL" id="JAXCGZ010002664">
    <property type="protein sequence ID" value="KAK7083680.1"/>
    <property type="molecule type" value="Genomic_DNA"/>
</dbReference>
<dbReference type="PROSITE" id="PS50888">
    <property type="entry name" value="BHLH"/>
    <property type="match status" value="1"/>
</dbReference>
<dbReference type="InterPro" id="IPR050370">
    <property type="entry name" value="HES_HEY"/>
</dbReference>
<dbReference type="InterPro" id="IPR036638">
    <property type="entry name" value="HLH_DNA-bd_sf"/>
</dbReference>
<dbReference type="GO" id="GO:0003677">
    <property type="term" value="F:DNA binding"/>
    <property type="evidence" value="ECO:0007669"/>
    <property type="project" value="UniProtKB-KW"/>
</dbReference>
<feature type="compositionally biased region" description="Pro residues" evidence="6">
    <location>
        <begin position="330"/>
        <end position="341"/>
    </location>
</feature>
<dbReference type="SMART" id="SM00511">
    <property type="entry name" value="ORANGE"/>
    <property type="match status" value="1"/>
</dbReference>
<dbReference type="SUPFAM" id="SSF158457">
    <property type="entry name" value="Orange domain-like"/>
    <property type="match status" value="1"/>
</dbReference>
<dbReference type="GO" id="GO:0005634">
    <property type="term" value="C:nucleus"/>
    <property type="evidence" value="ECO:0007669"/>
    <property type="project" value="UniProtKB-SubCell"/>
</dbReference>
<feature type="domain" description="Orange" evidence="8">
    <location>
        <begin position="69"/>
        <end position="102"/>
    </location>
</feature>
<keyword evidence="5" id="KW-0539">Nucleus</keyword>
<keyword evidence="3" id="KW-0238">DNA-binding</keyword>
<feature type="domain" description="BHLH" evidence="7">
    <location>
        <begin position="1"/>
        <end position="50"/>
    </location>
</feature>
<proteinExistence type="predicted"/>
<dbReference type="InterPro" id="IPR003650">
    <property type="entry name" value="Orange_dom"/>
</dbReference>
<dbReference type="AlphaFoldDB" id="A0AAN9AEN9"/>
<dbReference type="SUPFAM" id="SSF47459">
    <property type="entry name" value="HLH, helix-loop-helix DNA-binding domain"/>
    <property type="match status" value="1"/>
</dbReference>
<evidence type="ECO:0000259" key="8">
    <source>
        <dbReference type="PROSITE" id="PS51054"/>
    </source>
</evidence>
<dbReference type="SMART" id="SM00353">
    <property type="entry name" value="HLH"/>
    <property type="match status" value="1"/>
</dbReference>
<comment type="caution">
    <text evidence="9">The sequence shown here is derived from an EMBL/GenBank/DDBJ whole genome shotgun (WGS) entry which is preliminary data.</text>
</comment>
<organism evidence="9 10">
    <name type="scientific">Halocaridina rubra</name>
    <name type="common">Hawaiian red shrimp</name>
    <dbReference type="NCBI Taxonomy" id="373956"/>
    <lineage>
        <taxon>Eukaryota</taxon>
        <taxon>Metazoa</taxon>
        <taxon>Ecdysozoa</taxon>
        <taxon>Arthropoda</taxon>
        <taxon>Crustacea</taxon>
        <taxon>Multicrustacea</taxon>
        <taxon>Malacostraca</taxon>
        <taxon>Eumalacostraca</taxon>
        <taxon>Eucarida</taxon>
        <taxon>Decapoda</taxon>
        <taxon>Pleocyemata</taxon>
        <taxon>Caridea</taxon>
        <taxon>Atyoidea</taxon>
        <taxon>Atyidae</taxon>
        <taxon>Halocaridina</taxon>
    </lineage>
</organism>
<evidence type="ECO:0000256" key="5">
    <source>
        <dbReference type="ARBA" id="ARBA00023242"/>
    </source>
</evidence>
<evidence type="ECO:0000259" key="7">
    <source>
        <dbReference type="PROSITE" id="PS50888"/>
    </source>
</evidence>
<reference evidence="9 10" key="1">
    <citation type="submission" date="2023-11" db="EMBL/GenBank/DDBJ databases">
        <title>Halocaridina rubra genome assembly.</title>
        <authorList>
            <person name="Smith C."/>
        </authorList>
    </citation>
    <scope>NUCLEOTIDE SEQUENCE [LARGE SCALE GENOMIC DNA]</scope>
    <source>
        <strain evidence="9">EP-1</strain>
        <tissue evidence="9">Whole</tissue>
    </source>
</reference>
<feature type="region of interest" description="Disordered" evidence="6">
    <location>
        <begin position="190"/>
        <end position="222"/>
    </location>
</feature>
<evidence type="ECO:0000256" key="4">
    <source>
        <dbReference type="ARBA" id="ARBA00023163"/>
    </source>
</evidence>
<feature type="region of interest" description="Disordered" evidence="6">
    <location>
        <begin position="110"/>
        <end position="157"/>
    </location>
</feature>
<evidence type="ECO:0000256" key="2">
    <source>
        <dbReference type="ARBA" id="ARBA00023015"/>
    </source>
</evidence>
<accession>A0AAN9AEN9</accession>
<evidence type="ECO:0000256" key="1">
    <source>
        <dbReference type="ARBA" id="ARBA00004123"/>
    </source>
</evidence>
<evidence type="ECO:0000256" key="6">
    <source>
        <dbReference type="SAM" id="MobiDB-lite"/>
    </source>
</evidence>
<dbReference type="GO" id="GO:0046983">
    <property type="term" value="F:protein dimerization activity"/>
    <property type="evidence" value="ECO:0007669"/>
    <property type="project" value="InterPro"/>
</dbReference>
<keyword evidence="10" id="KW-1185">Reference proteome</keyword>
<dbReference type="CDD" id="cd11410">
    <property type="entry name" value="bHLH_O_HES"/>
    <property type="match status" value="1"/>
</dbReference>
<comment type="subcellular location">
    <subcellularLocation>
        <location evidence="1">Nucleus</location>
    </subcellularLocation>
</comment>
<evidence type="ECO:0000256" key="3">
    <source>
        <dbReference type="ARBA" id="ARBA00023125"/>
    </source>
</evidence>